<name>A0ABS5QC65_9PROT</name>
<keyword evidence="2" id="KW-1185">Reference proteome</keyword>
<protein>
    <recommendedName>
        <fullName evidence="3">HMA domain-containing protein</fullName>
    </recommendedName>
</protein>
<reference evidence="1 2" key="1">
    <citation type="submission" date="2021-05" db="EMBL/GenBank/DDBJ databases">
        <title>Roseococcus sp. XZZS9, whole genome shotgun sequencing project.</title>
        <authorList>
            <person name="Zhao G."/>
            <person name="Shen L."/>
        </authorList>
    </citation>
    <scope>NUCLEOTIDE SEQUENCE [LARGE SCALE GENOMIC DNA]</scope>
    <source>
        <strain evidence="1 2">XZZS9</strain>
    </source>
</reference>
<dbReference type="Proteomes" id="UP000766336">
    <property type="component" value="Unassembled WGS sequence"/>
</dbReference>
<dbReference type="EMBL" id="JAHCDA010000002">
    <property type="protein sequence ID" value="MBS7811255.1"/>
    <property type="molecule type" value="Genomic_DNA"/>
</dbReference>
<gene>
    <name evidence="1" type="ORF">KHU32_09925</name>
</gene>
<sequence length="84" mass="8751">MPTTLIEVSVEGLNGRASRAAVMLAIEARDPAAVVEVDAVSGQVRTETTLDLAEFLHLIEGCGCRPLLQPEAIIHAGGARSDLG</sequence>
<evidence type="ECO:0000313" key="2">
    <source>
        <dbReference type="Proteomes" id="UP000766336"/>
    </source>
</evidence>
<dbReference type="RefSeq" id="WP_213669944.1">
    <property type="nucleotide sequence ID" value="NZ_JAHCDA010000002.1"/>
</dbReference>
<comment type="caution">
    <text evidence="1">The sequence shown here is derived from an EMBL/GenBank/DDBJ whole genome shotgun (WGS) entry which is preliminary data.</text>
</comment>
<evidence type="ECO:0008006" key="3">
    <source>
        <dbReference type="Google" id="ProtNLM"/>
    </source>
</evidence>
<organism evidence="1 2">
    <name type="scientific">Roseococcus pinisoli</name>
    <dbReference type="NCBI Taxonomy" id="2835040"/>
    <lineage>
        <taxon>Bacteria</taxon>
        <taxon>Pseudomonadati</taxon>
        <taxon>Pseudomonadota</taxon>
        <taxon>Alphaproteobacteria</taxon>
        <taxon>Acetobacterales</taxon>
        <taxon>Roseomonadaceae</taxon>
        <taxon>Roseococcus</taxon>
    </lineage>
</organism>
<proteinExistence type="predicted"/>
<accession>A0ABS5QC65</accession>
<evidence type="ECO:0000313" key="1">
    <source>
        <dbReference type="EMBL" id="MBS7811255.1"/>
    </source>
</evidence>